<evidence type="ECO:0000256" key="2">
    <source>
        <dbReference type="SAM" id="Phobius"/>
    </source>
</evidence>
<keyword evidence="4" id="KW-1185">Reference proteome</keyword>
<sequence>MAVQDLVELYESHRTQSSTNHQTNSKEGTNKSTLKPSPARFIKRAQRHDEVSVDVSRKAGISSTNTLHGDVLNADITEAAESNGETMPLVGGNVDVGSPPVIYDRALPAYGPAIGSNFETLKNPNQTFYPPNSDTTKVAFSHTPVAATVVFARTAPPLHLPRLDGYLSTLPTPSFSRGSENKETMFPPMDQLARTGLSLENLEANGSSAPLWRNRTTILSSSVNWLLGLMGSSVLASFYSLQGVSNTVQIFALILSTIVPHAGGNVGDKWRRLFLGTIPNVLALNFASTLLQSLFFLLIFMVIAFGLLYYFYVSACHCDRYNTIEGLQHAATKGKRWGLLIVTFLLTVIYLPLSTMAVHVLVWSEDLWVVPNPYVNATTSPPVLPPLGPANKFRDPLDFCWTTTMKRNEVNYAPVAIVLSATILSFVRLAITFSNWKLLIFRQLTIWFPIALRRVIRQSVPKVDKFTELGRPRSKVDMDSEYHRLLQRDNNPFAFLYSGFRRRWGTYESTYLFAKLSTLVIIAVLDPNNCFFRTGSRLTIPIVRQVLLLLSTLGFFIAQCIFAPFLDPVNNASEWISRLNYVATAATALAITLNVPGKNVINTYVLYSIYIITYGLSFYFSVIDLNITQRAVKSIDIFSPRLNTSPSSLHSTRRIWQEAIATLLLTTPSCAIPKDQAMCFAQAKGSEFPPYLLDFQGSPSERFVENLKILREVGSLAYSRAIALTTGPDYAWYRRLEDEIQKEYTGPDSYWKGGPAIPNCTSFFGNAWWIPFPPTLVIQYDDGPCAVLREASDLEAYIAQNSSPDIQRRRQVRMSLRALEGQTVHWPYERINSIGSQQFWCCWRKRYTASTSTSYRFCKLRIKRKGHLMWHGLHLGSGFRVELEYSERLQVSGTVIGLNDDFDLTSTLARFLELNMALIDQRHHRIETEMCNYRRYNRRACRWKSRVLTYQFLTNVYDKPQEADELARGAVKFECDARVCQLILRSEAAIAATYQRFGAVSKSEAATWWYIFWDDLWRRNHDTIKGLQRHATEFNPHYATSIAYNPLPRAKLESFLTQRGLLHKKPRWNDFFHSGFLNKLYLRLNDAVFRDSSRAIMFHLGDDMCEFDMEDIDLATQGRNSTLGTGGGTDHDLSWIRARPAYRWEGLLNDPPRSGTHNKQNWLGKLGAWFGITPLWRSGQPSNGIFIDVRLKNGRFVLIDNSVSSMGSH</sequence>
<dbReference type="KEGG" id="lbc:LACBIDRAFT_300620"/>
<evidence type="ECO:0000313" key="3">
    <source>
        <dbReference type="EMBL" id="EDR14970.1"/>
    </source>
</evidence>
<feature type="transmembrane region" description="Helical" evidence="2">
    <location>
        <begin position="297"/>
        <end position="316"/>
    </location>
</feature>
<feature type="transmembrane region" description="Helical" evidence="2">
    <location>
        <begin position="604"/>
        <end position="623"/>
    </location>
</feature>
<feature type="transmembrane region" description="Helical" evidence="2">
    <location>
        <begin position="337"/>
        <end position="362"/>
    </location>
</feature>
<reference evidence="3 4" key="1">
    <citation type="journal article" date="2008" name="Nature">
        <title>The genome of Laccaria bicolor provides insights into mycorrhizal symbiosis.</title>
        <authorList>
            <person name="Martin F."/>
            <person name="Aerts A."/>
            <person name="Ahren D."/>
            <person name="Brun A."/>
            <person name="Danchin E.G.J."/>
            <person name="Duchaussoy F."/>
            <person name="Gibon J."/>
            <person name="Kohler A."/>
            <person name="Lindquist E."/>
            <person name="Pereda V."/>
            <person name="Salamov A."/>
            <person name="Shapiro H.J."/>
            <person name="Wuyts J."/>
            <person name="Blaudez D."/>
            <person name="Buee M."/>
            <person name="Brokstein P."/>
            <person name="Canbaeck B."/>
            <person name="Cohen D."/>
            <person name="Courty P.E."/>
            <person name="Coutinho P.M."/>
            <person name="Delaruelle C."/>
            <person name="Detter J.C."/>
            <person name="Deveau A."/>
            <person name="DiFazio S."/>
            <person name="Duplessis S."/>
            <person name="Fraissinet-Tachet L."/>
            <person name="Lucic E."/>
            <person name="Frey-Klett P."/>
            <person name="Fourrey C."/>
            <person name="Feussner I."/>
            <person name="Gay G."/>
            <person name="Grimwood J."/>
            <person name="Hoegger P.J."/>
            <person name="Jain P."/>
            <person name="Kilaru S."/>
            <person name="Labbe J."/>
            <person name="Lin Y.C."/>
            <person name="Legue V."/>
            <person name="Le Tacon F."/>
            <person name="Marmeisse R."/>
            <person name="Melayah D."/>
            <person name="Montanini B."/>
            <person name="Muratet M."/>
            <person name="Nehls U."/>
            <person name="Niculita-Hirzel H."/>
            <person name="Oudot-Le Secq M.P."/>
            <person name="Peter M."/>
            <person name="Quesneville H."/>
            <person name="Rajashekar B."/>
            <person name="Reich M."/>
            <person name="Rouhier N."/>
            <person name="Schmutz J."/>
            <person name="Yin T."/>
            <person name="Chalot M."/>
            <person name="Henrissat B."/>
            <person name="Kuees U."/>
            <person name="Lucas S."/>
            <person name="Van de Peer Y."/>
            <person name="Podila G.K."/>
            <person name="Polle A."/>
            <person name="Pukkila P.J."/>
            <person name="Richardson P.M."/>
            <person name="Rouze P."/>
            <person name="Sanders I.R."/>
            <person name="Stajich J.E."/>
            <person name="Tunlid A."/>
            <person name="Tuskan G."/>
            <person name="Grigoriev I.V."/>
        </authorList>
    </citation>
    <scope>NUCLEOTIDE SEQUENCE [LARGE SCALE GENOMIC DNA]</scope>
    <source>
        <strain evidence="4">S238N-H82 / ATCC MYA-4686</strain>
    </source>
</reference>
<keyword evidence="2" id="KW-0472">Membrane</keyword>
<evidence type="ECO:0000313" key="4">
    <source>
        <dbReference type="Proteomes" id="UP000001194"/>
    </source>
</evidence>
<feature type="compositionally biased region" description="Polar residues" evidence="1">
    <location>
        <begin position="15"/>
        <end position="35"/>
    </location>
</feature>
<feature type="transmembrane region" description="Helical" evidence="2">
    <location>
        <begin position="546"/>
        <end position="566"/>
    </location>
</feature>
<accession>B0CPQ7</accession>
<organism evidence="4">
    <name type="scientific">Laccaria bicolor (strain S238N-H82 / ATCC MYA-4686)</name>
    <name type="common">Bicoloured deceiver</name>
    <name type="synonym">Laccaria laccata var. bicolor</name>
    <dbReference type="NCBI Taxonomy" id="486041"/>
    <lineage>
        <taxon>Eukaryota</taxon>
        <taxon>Fungi</taxon>
        <taxon>Dikarya</taxon>
        <taxon>Basidiomycota</taxon>
        <taxon>Agaricomycotina</taxon>
        <taxon>Agaricomycetes</taxon>
        <taxon>Agaricomycetidae</taxon>
        <taxon>Agaricales</taxon>
        <taxon>Agaricineae</taxon>
        <taxon>Hydnangiaceae</taxon>
        <taxon>Laccaria</taxon>
    </lineage>
</organism>
<keyword evidence="2" id="KW-1133">Transmembrane helix</keyword>
<dbReference type="HOGENOM" id="CLU_003027_0_0_1"/>
<dbReference type="InParanoid" id="B0CPQ7"/>
<dbReference type="RefSeq" id="XP_001873178.1">
    <property type="nucleotide sequence ID" value="XM_001873143.1"/>
</dbReference>
<protein>
    <submittedName>
        <fullName evidence="3">Predicted protein</fullName>
    </submittedName>
</protein>
<feature type="transmembrane region" description="Helical" evidence="2">
    <location>
        <begin position="412"/>
        <end position="431"/>
    </location>
</feature>
<dbReference type="GeneID" id="6069092"/>
<gene>
    <name evidence="3" type="ORF">LACBIDRAFT_300620</name>
</gene>
<feature type="transmembrane region" description="Helical" evidence="2">
    <location>
        <begin position="578"/>
        <end position="597"/>
    </location>
</feature>
<dbReference type="OrthoDB" id="10261361at2759"/>
<feature type="region of interest" description="Disordered" evidence="1">
    <location>
        <begin position="10"/>
        <end position="38"/>
    </location>
</feature>
<proteinExistence type="predicted"/>
<dbReference type="EMBL" id="DS547091">
    <property type="protein sequence ID" value="EDR14970.1"/>
    <property type="molecule type" value="Genomic_DNA"/>
</dbReference>
<evidence type="ECO:0000256" key="1">
    <source>
        <dbReference type="SAM" id="MobiDB-lite"/>
    </source>
</evidence>
<keyword evidence="2" id="KW-0812">Transmembrane</keyword>
<name>B0CPQ7_LACBS</name>
<dbReference type="AlphaFoldDB" id="B0CPQ7"/>
<dbReference type="STRING" id="486041.B0CPQ7"/>
<dbReference type="Proteomes" id="UP000001194">
    <property type="component" value="Unassembled WGS sequence"/>
</dbReference>